<protein>
    <submittedName>
        <fullName evidence="1">Uncharacterized protein</fullName>
    </submittedName>
</protein>
<dbReference type="EMBL" id="HF935261">
    <property type="protein sequence ID" value="CCX05590.1"/>
    <property type="molecule type" value="Genomic_DNA"/>
</dbReference>
<evidence type="ECO:0000313" key="1">
    <source>
        <dbReference type="EMBL" id="CCX05590.1"/>
    </source>
</evidence>
<keyword evidence="2" id="KW-1185">Reference proteome</keyword>
<reference evidence="1 2" key="1">
    <citation type="journal article" date="2013" name="PLoS Genet.">
        <title>The genome and development-dependent transcriptomes of Pyronema confluens: a window into fungal evolution.</title>
        <authorList>
            <person name="Traeger S."/>
            <person name="Altegoer F."/>
            <person name="Freitag M."/>
            <person name="Gabaldon T."/>
            <person name="Kempken F."/>
            <person name="Kumar A."/>
            <person name="Marcet-Houben M."/>
            <person name="Poggeler S."/>
            <person name="Stajich J.E."/>
            <person name="Nowrousian M."/>
        </authorList>
    </citation>
    <scope>NUCLEOTIDE SEQUENCE [LARGE SCALE GENOMIC DNA]</scope>
    <source>
        <strain evidence="2">CBS 100304</strain>
        <tissue evidence="1">Vegetative mycelium</tissue>
    </source>
</reference>
<dbReference type="Proteomes" id="UP000018144">
    <property type="component" value="Unassembled WGS sequence"/>
</dbReference>
<name>U4L6D7_PYROM</name>
<proteinExistence type="predicted"/>
<dbReference type="AlphaFoldDB" id="U4L6D7"/>
<gene>
    <name evidence="1" type="ORF">PCON_05177</name>
</gene>
<organism evidence="1 2">
    <name type="scientific">Pyronema omphalodes (strain CBS 100304)</name>
    <name type="common">Pyronema confluens</name>
    <dbReference type="NCBI Taxonomy" id="1076935"/>
    <lineage>
        <taxon>Eukaryota</taxon>
        <taxon>Fungi</taxon>
        <taxon>Dikarya</taxon>
        <taxon>Ascomycota</taxon>
        <taxon>Pezizomycotina</taxon>
        <taxon>Pezizomycetes</taxon>
        <taxon>Pezizales</taxon>
        <taxon>Pyronemataceae</taxon>
        <taxon>Pyronema</taxon>
    </lineage>
</organism>
<evidence type="ECO:0000313" key="2">
    <source>
        <dbReference type="Proteomes" id="UP000018144"/>
    </source>
</evidence>
<sequence>MLPPDDDLSCATAIAIARAFAPTRNQALAPINNQASAPINHQDIKLQNICDLIDYSLMDLSVDVDIEPPPKAVHPAKRMRSVFQGKEKTELLLKKVLKKKGDKPVGYGQLASEFLKRLEITPEPRRGSQVDSENPALNGLKYAWPEETFDCDEMAWELFSQLKTVIRPEEERYSMDVVPTIKGSVNYGRMNQELLWFLLAAISQLWNRDGNKDFDWYPKIHIELDKVEREHTQRDPDDKDFNACALNEMYDTFRPEMYNDHEMTRIFRDGATQVQGDRLTFQL</sequence>
<accession>U4L6D7</accession>